<dbReference type="EMBL" id="HBUE01248255">
    <property type="protein sequence ID" value="CAG6553067.1"/>
    <property type="molecule type" value="Transcribed_RNA"/>
</dbReference>
<dbReference type="EMBL" id="HBUE01355440">
    <property type="protein sequence ID" value="CAG6605401.1"/>
    <property type="molecule type" value="Transcribed_RNA"/>
</dbReference>
<sequence length="136" mass="15317">MPYLPDRNRLRHVQLTNLAGIMSRASCISIGFRFRECSISITVNAVPEYGHHVLDGLVHHETVLRRDHLLVEKIVVMEVMTAIRACCPLPPSNSARSTSTCLVHVGRRPVFSSRKLNFLRSGRSVPAVIWQHSSIH</sequence>
<dbReference type="AlphaFoldDB" id="A0A8D8IIX5"/>
<proteinExistence type="predicted"/>
<reference evidence="1" key="1">
    <citation type="submission" date="2021-05" db="EMBL/GenBank/DDBJ databases">
        <authorList>
            <person name="Alioto T."/>
            <person name="Alioto T."/>
            <person name="Gomez Garrido J."/>
        </authorList>
    </citation>
    <scope>NUCLEOTIDE SEQUENCE</scope>
</reference>
<name>A0A8D8IIX5_CULPI</name>
<evidence type="ECO:0000313" key="1">
    <source>
        <dbReference type="EMBL" id="CAG6553067.1"/>
    </source>
</evidence>
<organism evidence="1">
    <name type="scientific">Culex pipiens</name>
    <name type="common">House mosquito</name>
    <dbReference type="NCBI Taxonomy" id="7175"/>
    <lineage>
        <taxon>Eukaryota</taxon>
        <taxon>Metazoa</taxon>
        <taxon>Ecdysozoa</taxon>
        <taxon>Arthropoda</taxon>
        <taxon>Hexapoda</taxon>
        <taxon>Insecta</taxon>
        <taxon>Pterygota</taxon>
        <taxon>Neoptera</taxon>
        <taxon>Endopterygota</taxon>
        <taxon>Diptera</taxon>
        <taxon>Nematocera</taxon>
        <taxon>Culicoidea</taxon>
        <taxon>Culicidae</taxon>
        <taxon>Culicinae</taxon>
        <taxon>Culicini</taxon>
        <taxon>Culex</taxon>
        <taxon>Culex</taxon>
    </lineage>
</organism>
<protein>
    <submittedName>
        <fullName evidence="1">(northern house mosquito) hypothetical protein</fullName>
    </submittedName>
</protein>
<accession>A0A8D8IIX5</accession>